<sequence length="920" mass="103795">MKQAHENAETSRSGGVAGKKSSKTTYHLRPFENDAIQEESFRLSALDFTVPPNYNTYAIVFKEACVSTTHVVETFKTALQQTLRQCRHLVGTIEPNEHGDYSIVQTRDTSVEFVVQHRQDLPSFEELQKGDFTLSSMRNHSLLGVEGMPDSKHPDERPAVIAFQLNIVPGGLIFTTHVHHWALDMTGTTNVIRQVAENCRAAVKSTVEPSSWNDSFMDRSRFLCPVVAPEELVNPSPRPPRHPDWKPCSWLLFHLPPHKAAELKSIASEGTQSRISTYDAVTALCWRIVARNRAKIYNPDLTMPAIFGQPMDMRSRCDPPMPSRYQGNLLAAGLSGSEVGEQGIEVMLPFETKNIGLLLEDKDLRKYFEFRGVEHHHYETVSYCWGDRTTPVTIQVDDKPLSVPATTAEIPRRFRHSAKPRVLWIDAVCIDQSNIEERSEQVTKMHQIYASATANLIWLGESDPETEQAIESINKVIHEIEEETDGFKTLPFSGGPNFYLHRNSGVKQNFDAKSFLELCSKPWFGRLWVVQEASLASLNLCHFGTYSFDLLTLLRVAKWLWTKREHVDLGYFADAHRVLARAWRISDFADKECGWFHHARAKGWFKSSGDGEAPEVSLTHHLLTELRNFACSQPVDHVFGLLGLYREFSGHELPGLLRPDYSKSVVEVFTDATRQAILEGENLVPFHDIYHRREGEEGEDGLDLPSWTPQWHQPWNISLDPTPLHRGFKASEDCTLSSIGLVDRGLKTISLEGEFLDKIEDMVNKHSKAKGKHEDFQTALAITLCAEESSSRALATPEDLQGYIDLKSYFTNPDAPPLGLKDSPSTLMPAARYSEASWRACYRRKFFITAAGRIGIGPQTMEKGDVIVVLYGGEWPFVLRDRGDAEWEMTGLAYVYGIMGGEAVQEAGERGEGDIWFCLK</sequence>
<gene>
    <name evidence="3" type="ORF">PRZ48_014725</name>
</gene>
<reference evidence="3 4" key="1">
    <citation type="journal article" date="2023" name="G3 (Bethesda)">
        <title>A chromosome-level genome assembly of Zasmidium syzygii isolated from banana leaves.</title>
        <authorList>
            <person name="van Westerhoven A.C."/>
            <person name="Mehrabi R."/>
            <person name="Talebi R."/>
            <person name="Steentjes M.B.F."/>
            <person name="Corcolon B."/>
            <person name="Chong P.A."/>
            <person name="Kema G.H.J."/>
            <person name="Seidl M.F."/>
        </authorList>
    </citation>
    <scope>NUCLEOTIDE SEQUENCE [LARGE SCALE GENOMIC DNA]</scope>
    <source>
        <strain evidence="3 4">P124</strain>
    </source>
</reference>
<dbReference type="InterPro" id="IPR010730">
    <property type="entry name" value="HET"/>
</dbReference>
<dbReference type="Gene3D" id="3.30.559.10">
    <property type="entry name" value="Chloramphenicol acetyltransferase-like domain"/>
    <property type="match status" value="2"/>
</dbReference>
<dbReference type="PANTHER" id="PTHR24148">
    <property type="entry name" value="ANKYRIN REPEAT DOMAIN-CONTAINING PROTEIN 39 HOMOLOG-RELATED"/>
    <property type="match status" value="1"/>
</dbReference>
<dbReference type="Proteomes" id="UP001305779">
    <property type="component" value="Unassembled WGS sequence"/>
</dbReference>
<protein>
    <recommendedName>
        <fullName evidence="2">Heterokaryon incompatibility domain-containing protein</fullName>
    </recommendedName>
</protein>
<dbReference type="InterPro" id="IPR023213">
    <property type="entry name" value="CAT-like_dom_sf"/>
</dbReference>
<evidence type="ECO:0000313" key="4">
    <source>
        <dbReference type="Proteomes" id="UP001305779"/>
    </source>
</evidence>
<organism evidence="3 4">
    <name type="scientific">Zasmidium cellare</name>
    <name type="common">Wine cellar mold</name>
    <name type="synonym">Racodium cellare</name>
    <dbReference type="NCBI Taxonomy" id="395010"/>
    <lineage>
        <taxon>Eukaryota</taxon>
        <taxon>Fungi</taxon>
        <taxon>Dikarya</taxon>
        <taxon>Ascomycota</taxon>
        <taxon>Pezizomycotina</taxon>
        <taxon>Dothideomycetes</taxon>
        <taxon>Dothideomycetidae</taxon>
        <taxon>Mycosphaerellales</taxon>
        <taxon>Mycosphaerellaceae</taxon>
        <taxon>Zasmidium</taxon>
    </lineage>
</organism>
<proteinExistence type="predicted"/>
<dbReference type="Pfam" id="PF26639">
    <property type="entry name" value="Het-6_barrel"/>
    <property type="match status" value="1"/>
</dbReference>
<evidence type="ECO:0000259" key="2">
    <source>
        <dbReference type="Pfam" id="PF06985"/>
    </source>
</evidence>
<accession>A0ABR0DZ32</accession>
<evidence type="ECO:0000313" key="3">
    <source>
        <dbReference type="EMBL" id="KAK4494427.1"/>
    </source>
</evidence>
<dbReference type="Pfam" id="PF06985">
    <property type="entry name" value="HET"/>
    <property type="match status" value="1"/>
</dbReference>
<name>A0ABR0DZ32_ZASCE</name>
<dbReference type="InterPro" id="IPR052895">
    <property type="entry name" value="HetReg/Transcr_Mod"/>
</dbReference>
<keyword evidence="4" id="KW-1185">Reference proteome</keyword>
<dbReference type="PANTHER" id="PTHR24148:SF64">
    <property type="entry name" value="HETEROKARYON INCOMPATIBILITY DOMAIN-CONTAINING PROTEIN"/>
    <property type="match status" value="1"/>
</dbReference>
<feature type="region of interest" description="Disordered" evidence="1">
    <location>
        <begin position="1"/>
        <end position="24"/>
    </location>
</feature>
<dbReference type="Pfam" id="PF02458">
    <property type="entry name" value="Transferase"/>
    <property type="match status" value="1"/>
</dbReference>
<evidence type="ECO:0000256" key="1">
    <source>
        <dbReference type="SAM" id="MobiDB-lite"/>
    </source>
</evidence>
<comment type="caution">
    <text evidence="3">The sequence shown here is derived from an EMBL/GenBank/DDBJ whole genome shotgun (WGS) entry which is preliminary data.</text>
</comment>
<dbReference type="EMBL" id="JAXOVC010000014">
    <property type="protein sequence ID" value="KAK4494427.1"/>
    <property type="molecule type" value="Genomic_DNA"/>
</dbReference>
<feature type="domain" description="Heterokaryon incompatibility" evidence="2">
    <location>
        <begin position="378"/>
        <end position="532"/>
    </location>
</feature>